<dbReference type="Proteomes" id="UP001054945">
    <property type="component" value="Unassembled WGS sequence"/>
</dbReference>
<sequence length="76" mass="8884">MEDTFRPQQSSDFQHSTVNRRTNYNYKYAVLLNETVISALIDTGKSESEDVDMKIQALELEDRNNPESTHVWEYLA</sequence>
<dbReference type="AlphaFoldDB" id="A0AAV4XL34"/>
<reference evidence="1 2" key="1">
    <citation type="submission" date="2021-06" db="EMBL/GenBank/DDBJ databases">
        <title>Caerostris extrusa draft genome.</title>
        <authorList>
            <person name="Kono N."/>
            <person name="Arakawa K."/>
        </authorList>
    </citation>
    <scope>NUCLEOTIDE SEQUENCE [LARGE SCALE GENOMIC DNA]</scope>
</reference>
<comment type="caution">
    <text evidence="1">The sequence shown here is derived from an EMBL/GenBank/DDBJ whole genome shotgun (WGS) entry which is preliminary data.</text>
</comment>
<proteinExistence type="predicted"/>
<keyword evidence="2" id="KW-1185">Reference proteome</keyword>
<dbReference type="EMBL" id="BPLR01017966">
    <property type="protein sequence ID" value="GIY95815.1"/>
    <property type="molecule type" value="Genomic_DNA"/>
</dbReference>
<evidence type="ECO:0000313" key="1">
    <source>
        <dbReference type="EMBL" id="GIY95815.1"/>
    </source>
</evidence>
<evidence type="ECO:0000313" key="2">
    <source>
        <dbReference type="Proteomes" id="UP001054945"/>
    </source>
</evidence>
<accession>A0AAV4XL34</accession>
<protein>
    <submittedName>
        <fullName evidence="1">Uncharacterized protein</fullName>
    </submittedName>
</protein>
<organism evidence="1 2">
    <name type="scientific">Caerostris extrusa</name>
    <name type="common">Bark spider</name>
    <name type="synonym">Caerostris bankana</name>
    <dbReference type="NCBI Taxonomy" id="172846"/>
    <lineage>
        <taxon>Eukaryota</taxon>
        <taxon>Metazoa</taxon>
        <taxon>Ecdysozoa</taxon>
        <taxon>Arthropoda</taxon>
        <taxon>Chelicerata</taxon>
        <taxon>Arachnida</taxon>
        <taxon>Araneae</taxon>
        <taxon>Araneomorphae</taxon>
        <taxon>Entelegynae</taxon>
        <taxon>Araneoidea</taxon>
        <taxon>Araneidae</taxon>
        <taxon>Caerostris</taxon>
    </lineage>
</organism>
<name>A0AAV4XL34_CAEEX</name>
<gene>
    <name evidence="1" type="ORF">CEXT_450371</name>
</gene>